<proteinExistence type="inferred from homology"/>
<dbReference type="RefSeq" id="WP_151066569.1">
    <property type="nucleotide sequence ID" value="NZ_CABVPL010000008.1"/>
</dbReference>
<evidence type="ECO:0000313" key="6">
    <source>
        <dbReference type="Proteomes" id="UP000494222"/>
    </source>
</evidence>
<dbReference type="EMBL" id="VZOJ01000079">
    <property type="protein sequence ID" value="KAB0635781.1"/>
    <property type="molecule type" value="Genomic_DNA"/>
</dbReference>
<accession>A0A6H9SM06</accession>
<evidence type="ECO:0000256" key="1">
    <source>
        <dbReference type="ARBA" id="ARBA00022801"/>
    </source>
</evidence>
<dbReference type="GO" id="GO:0004113">
    <property type="term" value="F:2',3'-cyclic-nucleotide 3'-phosphodiesterase activity"/>
    <property type="evidence" value="ECO:0007669"/>
    <property type="project" value="InterPro"/>
</dbReference>
<evidence type="ECO:0000313" key="5">
    <source>
        <dbReference type="Proteomes" id="UP000430232"/>
    </source>
</evidence>
<reference evidence="4 6" key="2">
    <citation type="submission" date="2019-09" db="EMBL/GenBank/DDBJ databases">
        <authorList>
            <person name="Depoorter E."/>
        </authorList>
    </citation>
    <scope>NUCLEOTIDE SEQUENCE [LARGE SCALE GENOMIC DNA]</scope>
    <source>
        <strain evidence="4">LMG 24064</strain>
    </source>
</reference>
<dbReference type="Proteomes" id="UP000430232">
    <property type="component" value="Unassembled WGS sequence"/>
</dbReference>
<dbReference type="Proteomes" id="UP000494222">
    <property type="component" value="Unassembled WGS sequence"/>
</dbReference>
<dbReference type="HAMAP" id="MF_01940">
    <property type="entry name" value="RNA_CPDase"/>
    <property type="match status" value="1"/>
</dbReference>
<reference evidence="3 5" key="1">
    <citation type="submission" date="2019-09" db="EMBL/GenBank/DDBJ databases">
        <title>Draft genome sequences of 48 bacterial type strains from the CCUG.</title>
        <authorList>
            <person name="Tunovic T."/>
            <person name="Pineiro-Iglesias B."/>
            <person name="Unosson C."/>
            <person name="Inganas E."/>
            <person name="Ohlen M."/>
            <person name="Cardew S."/>
            <person name="Jensie-Markopoulos S."/>
            <person name="Salva-Serra F."/>
            <person name="Jaen-Luchoro D."/>
            <person name="Karlsson R."/>
            <person name="Svensson-Stadler L."/>
            <person name="Chun J."/>
            <person name="Moore E."/>
        </authorList>
    </citation>
    <scope>NUCLEOTIDE SEQUENCE [LARGE SCALE GENOMIC DNA]</scope>
    <source>
        <strain evidence="3 5">CCUG 54555</strain>
    </source>
</reference>
<comment type="similarity">
    <text evidence="2">Belongs to the 2H phosphoesterase superfamily. ThpR family.</text>
</comment>
<dbReference type="SUPFAM" id="SSF55144">
    <property type="entry name" value="LigT-like"/>
    <property type="match status" value="1"/>
</dbReference>
<dbReference type="Pfam" id="PF13563">
    <property type="entry name" value="2_5_RNA_ligase2"/>
    <property type="match status" value="1"/>
</dbReference>
<evidence type="ECO:0000313" key="3">
    <source>
        <dbReference type="EMBL" id="KAB0635781.1"/>
    </source>
</evidence>
<name>A0A6H9SM06_9BURK</name>
<dbReference type="EMBL" id="CABVPL010000008">
    <property type="protein sequence ID" value="VWB37526.1"/>
    <property type="molecule type" value="Genomic_DNA"/>
</dbReference>
<sequence length="198" mass="21055">MEAHVHGTVAALNSNRLRAFIALMPDTASRDALHALPVTRGARRTLPAQLHVTLAFIGAIERERCDALAARLPALAAAHALPLQPVERIAWWPSLPRARLIVAELAADPACAALNADLSALLRDLGVPADRRPFRPHVTLARLPRDADGQPAHGGATGRPVALRFDALTLFESRLSREGVSHVPIVSVPIAPAAREGG</sequence>
<dbReference type="NCBIfam" id="TIGR02258">
    <property type="entry name" value="2_5_ligase"/>
    <property type="match status" value="1"/>
</dbReference>
<dbReference type="PANTHER" id="PTHR35561:SF1">
    <property type="entry name" value="RNA 2',3'-CYCLIC PHOSPHODIESTERASE"/>
    <property type="match status" value="1"/>
</dbReference>
<keyword evidence="5" id="KW-1185">Reference proteome</keyword>
<dbReference type="GeneID" id="99788906"/>
<feature type="short sequence motif" description="HXTX 2" evidence="2">
    <location>
        <begin position="137"/>
        <end position="140"/>
    </location>
</feature>
<dbReference type="GO" id="GO:0008664">
    <property type="term" value="F:RNA 2',3'-cyclic 3'-phosphodiesterase activity"/>
    <property type="evidence" value="ECO:0007669"/>
    <property type="project" value="UniProtKB-EC"/>
</dbReference>
<keyword evidence="4" id="KW-0436">Ligase</keyword>
<dbReference type="InterPro" id="IPR009097">
    <property type="entry name" value="Cyclic_Pdiesterase"/>
</dbReference>
<dbReference type="OrthoDB" id="7061261at2"/>
<dbReference type="Gene3D" id="3.90.1140.10">
    <property type="entry name" value="Cyclic phosphodiesterase"/>
    <property type="match status" value="1"/>
</dbReference>
<comment type="function">
    <text evidence="2">Hydrolyzes RNA 2',3'-cyclic phosphodiester to an RNA 2'-phosphomonoester.</text>
</comment>
<gene>
    <name evidence="3" type="primary">thpR</name>
    <name evidence="4" type="ORF">BLA24064_01641</name>
    <name evidence="3" type="ORF">F7R21_23860</name>
</gene>
<feature type="active site" description="Proton acceptor" evidence="2">
    <location>
        <position position="137"/>
    </location>
</feature>
<feature type="short sequence motif" description="HXTX 1" evidence="2">
    <location>
        <begin position="51"/>
        <end position="54"/>
    </location>
</feature>
<comment type="catalytic activity">
    <reaction evidence="2">
        <text>a 3'-end 2',3'-cyclophospho-ribonucleotide-RNA + H2O = a 3'-end 2'-phospho-ribonucleotide-RNA + H(+)</text>
        <dbReference type="Rhea" id="RHEA:11828"/>
        <dbReference type="Rhea" id="RHEA-COMP:10464"/>
        <dbReference type="Rhea" id="RHEA-COMP:17353"/>
        <dbReference type="ChEBI" id="CHEBI:15377"/>
        <dbReference type="ChEBI" id="CHEBI:15378"/>
        <dbReference type="ChEBI" id="CHEBI:83064"/>
        <dbReference type="ChEBI" id="CHEBI:173113"/>
        <dbReference type="EC" id="3.1.4.58"/>
    </reaction>
</comment>
<dbReference type="AlphaFoldDB" id="A0A6H9SM06"/>
<feature type="active site" description="Proton donor" evidence="2">
    <location>
        <position position="51"/>
    </location>
</feature>
<dbReference type="PANTHER" id="PTHR35561">
    <property type="entry name" value="RNA 2',3'-CYCLIC PHOSPHODIESTERASE"/>
    <property type="match status" value="1"/>
</dbReference>
<evidence type="ECO:0000256" key="2">
    <source>
        <dbReference type="HAMAP-Rule" id="MF_01940"/>
    </source>
</evidence>
<dbReference type="EC" id="3.1.4.58" evidence="2"/>
<dbReference type="InterPro" id="IPR004175">
    <property type="entry name" value="RNA_CPDase"/>
</dbReference>
<dbReference type="GO" id="GO:0016874">
    <property type="term" value="F:ligase activity"/>
    <property type="evidence" value="ECO:0007669"/>
    <property type="project" value="UniProtKB-KW"/>
</dbReference>
<keyword evidence="1 2" id="KW-0378">Hydrolase</keyword>
<protein>
    <recommendedName>
        <fullName evidence="2">RNA 2',3'-cyclic phosphodiesterase</fullName>
        <shortName evidence="2">RNA 2',3'-CPDase</shortName>
        <ecNumber evidence="2">3.1.4.58</ecNumber>
    </recommendedName>
</protein>
<evidence type="ECO:0000313" key="4">
    <source>
        <dbReference type="EMBL" id="VWB37526.1"/>
    </source>
</evidence>
<organism evidence="3 5">
    <name type="scientific">Burkholderia latens</name>
    <dbReference type="NCBI Taxonomy" id="488446"/>
    <lineage>
        <taxon>Bacteria</taxon>
        <taxon>Pseudomonadati</taxon>
        <taxon>Pseudomonadota</taxon>
        <taxon>Betaproteobacteria</taxon>
        <taxon>Burkholderiales</taxon>
        <taxon>Burkholderiaceae</taxon>
        <taxon>Burkholderia</taxon>
        <taxon>Burkholderia cepacia complex</taxon>
    </lineage>
</organism>